<reference evidence="1 2" key="1">
    <citation type="submission" date="2015-06" db="EMBL/GenBank/DDBJ databases">
        <title>Improved classification and identification of acetic acid bacteria using matrix-assisted laser desorption/ionization time-of-flight mass spectrometry; Gluconobacter nephelii and Gluconobacter uchimurae are later heterotypic synonyms of Gluconobacter japonicus and Gluconobacter oxydans, respectively.</title>
        <authorList>
            <person name="Li L."/>
            <person name="Cleenwerck I."/>
            <person name="De Vuyst L."/>
            <person name="Vandamme P."/>
        </authorList>
    </citation>
    <scope>NUCLEOTIDE SEQUENCE [LARGE SCALE GENOMIC DNA]</scope>
    <source>
        <strain evidence="1 2">LMG 1699</strain>
    </source>
</reference>
<dbReference type="OrthoDB" id="7229084at2"/>
<dbReference type="AlphaFoldDB" id="A0A149UPU9"/>
<dbReference type="SUPFAM" id="SSF52540">
    <property type="entry name" value="P-loop containing nucleoside triphosphate hydrolases"/>
    <property type="match status" value="1"/>
</dbReference>
<dbReference type="EMBL" id="LHZX01000252">
    <property type="protein sequence ID" value="KXV70029.1"/>
    <property type="molecule type" value="Genomic_DNA"/>
</dbReference>
<evidence type="ECO:0000313" key="1">
    <source>
        <dbReference type="EMBL" id="KXV70029.1"/>
    </source>
</evidence>
<gene>
    <name evidence="1" type="ORF">AD951_04100</name>
</gene>
<dbReference type="RefSeq" id="WP_061499594.1">
    <property type="nucleotide sequence ID" value="NZ_LHZX01000252.1"/>
</dbReference>
<evidence type="ECO:0000313" key="2">
    <source>
        <dbReference type="Proteomes" id="UP000075377"/>
    </source>
</evidence>
<dbReference type="InterPro" id="IPR027417">
    <property type="entry name" value="P-loop_NTPase"/>
</dbReference>
<accession>A0A149UPU9</accession>
<name>A0A149UPU9_9PROT</name>
<proteinExistence type="predicted"/>
<dbReference type="Gene3D" id="3.40.50.300">
    <property type="entry name" value="P-loop containing nucleotide triphosphate hydrolases"/>
    <property type="match status" value="1"/>
</dbReference>
<organism evidence="1 2">
    <name type="scientific">Acetobacter malorum</name>
    <dbReference type="NCBI Taxonomy" id="178901"/>
    <lineage>
        <taxon>Bacteria</taxon>
        <taxon>Pseudomonadati</taxon>
        <taxon>Pseudomonadota</taxon>
        <taxon>Alphaproteobacteria</taxon>
        <taxon>Acetobacterales</taxon>
        <taxon>Acetobacteraceae</taxon>
        <taxon>Acetobacter</taxon>
    </lineage>
</organism>
<dbReference type="Proteomes" id="UP000075377">
    <property type="component" value="Unassembled WGS sequence"/>
</dbReference>
<dbReference type="PATRIC" id="fig|178901.14.peg.3328"/>
<comment type="caution">
    <text evidence="1">The sequence shown here is derived from an EMBL/GenBank/DDBJ whole genome shotgun (WGS) entry which is preliminary data.</text>
</comment>
<protein>
    <submittedName>
        <fullName evidence="1">Uncharacterized protein</fullName>
    </submittedName>
</protein>
<sequence length="991" mass="110646">MPPRYVDAYCDIASFEPGQPILIGHDSSECTLIEIFGLKSIYSIKEATDAVAEYLGSPMASLFQNPGHKLSISFEVSQNIEGETTNLYETMARSAQQKGLELQSLIDESQDIVNRNAVRIKVLLACWTLPGAAYKDEVKAARAKVKAERKARSFTTLNAQSDDLQIEPVDSAHKAFVEIVRVGLSEANISFRVLGPDEKNASIRHDLVEIRQGILFHETPDDWSPRYAGLRRYPAAKKAYDVDASEFFAPRISQQIMTSTAQAVPKKRSIDIGGRSYALMYVDLFPREPRSFDSLYRTLRSHAENFPFRITFHIDGGKFSPGLMHVVAGFASLASGESKNIYNTNKALIEAVARGQGSEFAKTRILACTWKEPHEPAEVLERRRALLMRGMSSWGDGQMADVPTNPMQTLCETVPGMTVGSRTGKGTFVPVGDSFRMLPMTTTSPIFSEGESVFLTLDGRIAPYKAFSPQMQYWITTIFATPGSGKSVLMNRLNIEFVSYYVGRNLPFLLCIDLGVSSSGFIRVIREALPPHQKHLAAYIRPSNSRSYAINPFDIGLGRRTPLAREATYIRSFLMRLIDVPTEGELRQEMGLMVAALVQKLYQRSSDLETNSEPRKWEPGVDPELDVILRKHGLALTATKTFWWRIVDELAVRGDYANASRAQRHAVPTLSDSASILASDDFAKNYSEGALRIARLALNAAIDTYPIFANATKLDLGVARVAAVDLQDLAQRDQSPDAERNNTLMFMAARSLLIQNISGHDEEIKDMEFPREHAEMYASYWQKRHADMGEYPKRLAMDEVHVTGAGPDIQAVLSSDGREGRKWGLELVLASQFLKDFKALTSLCSCAMILNQENEKTRAECRDVYGFSDAVEDVLKKHVHGPQAGRGANVLMRFMINESERWVVLNNRIGPTMLWALNTRREDRLVRDALYERMTASEALAFLARRYPAGTALDHYNRVAATMDSTDDDGTSVARKMVDSLMVEFLNLRAA</sequence>